<protein>
    <recommendedName>
        <fullName evidence="3">HTH tetR-type domain-containing protein</fullName>
    </recommendedName>
</protein>
<evidence type="ECO:0000256" key="1">
    <source>
        <dbReference type="ARBA" id="ARBA00023125"/>
    </source>
</evidence>
<dbReference type="InterPro" id="IPR009057">
    <property type="entry name" value="Homeodomain-like_sf"/>
</dbReference>
<dbReference type="KEGG" id="mbd:MEBOL_007545"/>
<proteinExistence type="predicted"/>
<dbReference type="PANTHER" id="PTHR30055">
    <property type="entry name" value="HTH-TYPE TRANSCRIPTIONAL REGULATOR RUTR"/>
    <property type="match status" value="1"/>
</dbReference>
<evidence type="ECO:0000259" key="3">
    <source>
        <dbReference type="PROSITE" id="PS50977"/>
    </source>
</evidence>
<dbReference type="OrthoDB" id="9812484at2"/>
<dbReference type="InterPro" id="IPR050109">
    <property type="entry name" value="HTH-type_TetR-like_transc_reg"/>
</dbReference>
<dbReference type="SUPFAM" id="SSF48498">
    <property type="entry name" value="Tetracyclin repressor-like, C-terminal domain"/>
    <property type="match status" value="1"/>
</dbReference>
<dbReference type="InterPro" id="IPR001647">
    <property type="entry name" value="HTH_TetR"/>
</dbReference>
<dbReference type="GO" id="GO:0003700">
    <property type="term" value="F:DNA-binding transcription factor activity"/>
    <property type="evidence" value="ECO:0007669"/>
    <property type="project" value="TreeGrafter"/>
</dbReference>
<keyword evidence="5" id="KW-1185">Reference proteome</keyword>
<dbReference type="PROSITE" id="PS50977">
    <property type="entry name" value="HTH_TETR_2"/>
    <property type="match status" value="1"/>
</dbReference>
<evidence type="ECO:0000313" key="5">
    <source>
        <dbReference type="Proteomes" id="UP000217289"/>
    </source>
</evidence>
<dbReference type="SUPFAM" id="SSF46689">
    <property type="entry name" value="Homeodomain-like"/>
    <property type="match status" value="1"/>
</dbReference>
<dbReference type="Proteomes" id="UP000217289">
    <property type="component" value="Chromosome"/>
</dbReference>
<accession>A0A250IQN0</accession>
<dbReference type="EMBL" id="CP022163">
    <property type="protein sequence ID" value="ATB34044.1"/>
    <property type="molecule type" value="Genomic_DNA"/>
</dbReference>
<dbReference type="GO" id="GO:0000976">
    <property type="term" value="F:transcription cis-regulatory region binding"/>
    <property type="evidence" value="ECO:0007669"/>
    <property type="project" value="TreeGrafter"/>
</dbReference>
<sequence length="197" mass="21296">MSPRPAARVEQLREERRRDVLSAARGVFARKGFVAAKISDIASAAGISHGLVHHYFPSKEALFAAVIEESVQGWEALIARARAMPITAWERLVYVCSIMGESSVVASEHLLIIVHASTGDDAPQTVREALDRLERLVCEPLSALIEEAQRTGEAAAGPPGELARAWMAVTQGLAISQALHPGRARPPIELVLRLLKA</sequence>
<organism evidence="4 5">
    <name type="scientific">Melittangium boletus DSM 14713</name>
    <dbReference type="NCBI Taxonomy" id="1294270"/>
    <lineage>
        <taxon>Bacteria</taxon>
        <taxon>Pseudomonadati</taxon>
        <taxon>Myxococcota</taxon>
        <taxon>Myxococcia</taxon>
        <taxon>Myxococcales</taxon>
        <taxon>Cystobacterineae</taxon>
        <taxon>Archangiaceae</taxon>
        <taxon>Melittangium</taxon>
    </lineage>
</organism>
<evidence type="ECO:0000256" key="2">
    <source>
        <dbReference type="PROSITE-ProRule" id="PRU00335"/>
    </source>
</evidence>
<dbReference type="PANTHER" id="PTHR30055:SF196">
    <property type="entry name" value="HTH-TYPE TRANSCRIPTIONAL REGULATOR RUTR"/>
    <property type="match status" value="1"/>
</dbReference>
<feature type="DNA-binding region" description="H-T-H motif" evidence="2">
    <location>
        <begin position="37"/>
        <end position="56"/>
    </location>
</feature>
<gene>
    <name evidence="4" type="ORF">MEBOL_007545</name>
</gene>
<dbReference type="PRINTS" id="PR00455">
    <property type="entry name" value="HTHTETR"/>
</dbReference>
<dbReference type="Gene3D" id="1.10.357.10">
    <property type="entry name" value="Tetracycline Repressor, domain 2"/>
    <property type="match status" value="1"/>
</dbReference>
<keyword evidence="1 2" id="KW-0238">DNA-binding</keyword>
<dbReference type="AlphaFoldDB" id="A0A250IQN0"/>
<evidence type="ECO:0000313" key="4">
    <source>
        <dbReference type="EMBL" id="ATB34044.1"/>
    </source>
</evidence>
<dbReference type="InterPro" id="IPR036271">
    <property type="entry name" value="Tet_transcr_reg_TetR-rel_C_sf"/>
</dbReference>
<dbReference type="RefSeq" id="WP_095981992.1">
    <property type="nucleotide sequence ID" value="NZ_CP022163.1"/>
</dbReference>
<dbReference type="Pfam" id="PF00440">
    <property type="entry name" value="TetR_N"/>
    <property type="match status" value="1"/>
</dbReference>
<feature type="domain" description="HTH tetR-type" evidence="3">
    <location>
        <begin position="14"/>
        <end position="74"/>
    </location>
</feature>
<name>A0A250IQN0_9BACT</name>
<reference evidence="4 5" key="1">
    <citation type="submission" date="2017-06" db="EMBL/GenBank/DDBJ databases">
        <authorList>
            <person name="Kim H.J."/>
            <person name="Triplett B.A."/>
        </authorList>
    </citation>
    <scope>NUCLEOTIDE SEQUENCE [LARGE SCALE GENOMIC DNA]</scope>
    <source>
        <strain evidence="4 5">DSM 14713</strain>
    </source>
</reference>